<dbReference type="AlphaFoldDB" id="A0A0F9S5S9"/>
<proteinExistence type="predicted"/>
<organism evidence="1">
    <name type="scientific">marine sediment metagenome</name>
    <dbReference type="NCBI Taxonomy" id="412755"/>
    <lineage>
        <taxon>unclassified sequences</taxon>
        <taxon>metagenomes</taxon>
        <taxon>ecological metagenomes</taxon>
    </lineage>
</organism>
<gene>
    <name evidence="1" type="ORF">LCGC14_0512210</name>
</gene>
<comment type="caution">
    <text evidence="1">The sequence shown here is derived from an EMBL/GenBank/DDBJ whole genome shotgun (WGS) entry which is preliminary data.</text>
</comment>
<sequence length="68" mass="7680">MKRITVDEDIYNRVKELCSTNQHSQTDTLETLMDSYASSSTSSSNEALIARVSSLELELLELRNQLIS</sequence>
<dbReference type="EMBL" id="LAZR01000625">
    <property type="protein sequence ID" value="KKN62424.1"/>
    <property type="molecule type" value="Genomic_DNA"/>
</dbReference>
<name>A0A0F9S5S9_9ZZZZ</name>
<evidence type="ECO:0000313" key="1">
    <source>
        <dbReference type="EMBL" id="KKN62424.1"/>
    </source>
</evidence>
<accession>A0A0F9S5S9</accession>
<protein>
    <submittedName>
        <fullName evidence="1">Uncharacterized protein</fullName>
    </submittedName>
</protein>
<reference evidence="1" key="1">
    <citation type="journal article" date="2015" name="Nature">
        <title>Complex archaea that bridge the gap between prokaryotes and eukaryotes.</title>
        <authorList>
            <person name="Spang A."/>
            <person name="Saw J.H."/>
            <person name="Jorgensen S.L."/>
            <person name="Zaremba-Niedzwiedzka K."/>
            <person name="Martijn J."/>
            <person name="Lind A.E."/>
            <person name="van Eijk R."/>
            <person name="Schleper C."/>
            <person name="Guy L."/>
            <person name="Ettema T.J."/>
        </authorList>
    </citation>
    <scope>NUCLEOTIDE SEQUENCE</scope>
</reference>